<protein>
    <recommendedName>
        <fullName evidence="4">SHSP domain-containing protein</fullName>
    </recommendedName>
</protein>
<dbReference type="Proteomes" id="UP001346149">
    <property type="component" value="Unassembled WGS sequence"/>
</dbReference>
<evidence type="ECO:0000256" key="2">
    <source>
        <dbReference type="PROSITE-ProRule" id="PRU00285"/>
    </source>
</evidence>
<dbReference type="Pfam" id="PF00011">
    <property type="entry name" value="HSP20"/>
    <property type="match status" value="1"/>
</dbReference>
<evidence type="ECO:0000256" key="3">
    <source>
        <dbReference type="RuleBase" id="RU003616"/>
    </source>
</evidence>
<evidence type="ECO:0000313" key="6">
    <source>
        <dbReference type="Proteomes" id="UP001346149"/>
    </source>
</evidence>
<feature type="domain" description="SHSP" evidence="4">
    <location>
        <begin position="23"/>
        <end position="145"/>
    </location>
</feature>
<dbReference type="AlphaFoldDB" id="A0AAN7L6C3"/>
<dbReference type="SUPFAM" id="SSF49764">
    <property type="entry name" value="HSP20-like chaperones"/>
    <property type="match status" value="1"/>
</dbReference>
<dbReference type="EMBL" id="JAXQNO010000018">
    <property type="protein sequence ID" value="KAK4777173.1"/>
    <property type="molecule type" value="Genomic_DNA"/>
</dbReference>
<keyword evidence="1" id="KW-0346">Stress response</keyword>
<evidence type="ECO:0000259" key="4">
    <source>
        <dbReference type="PROSITE" id="PS01031"/>
    </source>
</evidence>
<comment type="similarity">
    <text evidence="2 3">Belongs to the small heat shock protein (HSP20) family.</text>
</comment>
<organism evidence="5 6">
    <name type="scientific">Trapa natans</name>
    <name type="common">Water chestnut</name>
    <dbReference type="NCBI Taxonomy" id="22666"/>
    <lineage>
        <taxon>Eukaryota</taxon>
        <taxon>Viridiplantae</taxon>
        <taxon>Streptophyta</taxon>
        <taxon>Embryophyta</taxon>
        <taxon>Tracheophyta</taxon>
        <taxon>Spermatophyta</taxon>
        <taxon>Magnoliopsida</taxon>
        <taxon>eudicotyledons</taxon>
        <taxon>Gunneridae</taxon>
        <taxon>Pentapetalae</taxon>
        <taxon>rosids</taxon>
        <taxon>malvids</taxon>
        <taxon>Myrtales</taxon>
        <taxon>Lythraceae</taxon>
        <taxon>Trapa</taxon>
    </lineage>
</organism>
<evidence type="ECO:0000313" key="5">
    <source>
        <dbReference type="EMBL" id="KAK4777173.1"/>
    </source>
</evidence>
<dbReference type="InterPro" id="IPR002068">
    <property type="entry name" value="A-crystallin/Hsp20_dom"/>
</dbReference>
<dbReference type="PANTHER" id="PTHR11527">
    <property type="entry name" value="HEAT-SHOCK PROTEIN 20 FAMILY MEMBER"/>
    <property type="match status" value="1"/>
</dbReference>
<dbReference type="InterPro" id="IPR031107">
    <property type="entry name" value="Small_HSP"/>
</dbReference>
<gene>
    <name evidence="5" type="ORF">SAY86_005861</name>
</gene>
<dbReference type="PROSITE" id="PS01031">
    <property type="entry name" value="SHSP"/>
    <property type="match status" value="1"/>
</dbReference>
<proteinExistence type="inferred from homology"/>
<sequence>MADGLFGYPFRRLFWNPPVVFRDFSGSTDAPMDWLESPNAHIIKINVPGFSREQIKVQVDDSNILHIRGEGGKEEVETKDTVWHVAERVGMGMRARDQGFSRAVELPEDVKIDQIKAHVENGVLTVLVPKDASPKRSRVRSINVTSKL</sequence>
<dbReference type="Gene3D" id="2.60.40.790">
    <property type="match status" value="1"/>
</dbReference>
<comment type="caution">
    <text evidence="5">The sequence shown here is derived from an EMBL/GenBank/DDBJ whole genome shotgun (WGS) entry which is preliminary data.</text>
</comment>
<name>A0AAN7L6C3_TRANT</name>
<reference evidence="5 6" key="1">
    <citation type="journal article" date="2023" name="Hortic Res">
        <title>Pangenome of water caltrop reveals structural variations and asymmetric subgenome divergence after allopolyploidization.</title>
        <authorList>
            <person name="Zhang X."/>
            <person name="Chen Y."/>
            <person name="Wang L."/>
            <person name="Yuan Y."/>
            <person name="Fang M."/>
            <person name="Shi L."/>
            <person name="Lu R."/>
            <person name="Comes H.P."/>
            <person name="Ma Y."/>
            <person name="Chen Y."/>
            <person name="Huang G."/>
            <person name="Zhou Y."/>
            <person name="Zheng Z."/>
            <person name="Qiu Y."/>
        </authorList>
    </citation>
    <scope>NUCLEOTIDE SEQUENCE [LARGE SCALE GENOMIC DNA]</scope>
    <source>
        <strain evidence="5">F231</strain>
    </source>
</reference>
<evidence type="ECO:0000256" key="1">
    <source>
        <dbReference type="ARBA" id="ARBA00023016"/>
    </source>
</evidence>
<accession>A0AAN7L6C3</accession>
<keyword evidence="6" id="KW-1185">Reference proteome</keyword>
<dbReference type="InterPro" id="IPR008978">
    <property type="entry name" value="HSP20-like_chaperone"/>
</dbReference>